<proteinExistence type="predicted"/>
<organism evidence="2 3">
    <name type="scientific">Adineta ricciae</name>
    <name type="common">Rotifer</name>
    <dbReference type="NCBI Taxonomy" id="249248"/>
    <lineage>
        <taxon>Eukaryota</taxon>
        <taxon>Metazoa</taxon>
        <taxon>Spiralia</taxon>
        <taxon>Gnathifera</taxon>
        <taxon>Rotifera</taxon>
        <taxon>Eurotatoria</taxon>
        <taxon>Bdelloidea</taxon>
        <taxon>Adinetida</taxon>
        <taxon>Adinetidae</taxon>
        <taxon>Adineta</taxon>
    </lineage>
</organism>
<reference evidence="2" key="1">
    <citation type="submission" date="2021-02" db="EMBL/GenBank/DDBJ databases">
        <authorList>
            <person name="Nowell W R."/>
        </authorList>
    </citation>
    <scope>NUCLEOTIDE SEQUENCE</scope>
</reference>
<feature type="coiled-coil region" evidence="1">
    <location>
        <begin position="32"/>
        <end position="101"/>
    </location>
</feature>
<keyword evidence="1" id="KW-0175">Coiled coil</keyword>
<dbReference type="EMBL" id="CAJNOR010011570">
    <property type="protein sequence ID" value="CAF1662290.1"/>
    <property type="molecule type" value="Genomic_DNA"/>
</dbReference>
<evidence type="ECO:0000313" key="2">
    <source>
        <dbReference type="EMBL" id="CAF1662290.1"/>
    </source>
</evidence>
<dbReference type="AlphaFoldDB" id="A0A816FJR6"/>
<sequence>MLLLPPSAFQSTLSFHSTSERDNQTTTVHEQLEQLQVEIGRLRTNNEALKTSGRDLLERAPPLINLPRRSNIVQETLEDIIQQQATEIERLRHELEREKSRCLLAINDVEQTLRTKELSWQAKL</sequence>
<protein>
    <submittedName>
        <fullName evidence="2">Uncharacterized protein</fullName>
    </submittedName>
</protein>
<feature type="non-terminal residue" evidence="2">
    <location>
        <position position="124"/>
    </location>
</feature>
<gene>
    <name evidence="2" type="ORF">XAT740_LOCUS57108</name>
</gene>
<evidence type="ECO:0000256" key="1">
    <source>
        <dbReference type="SAM" id="Coils"/>
    </source>
</evidence>
<dbReference type="Proteomes" id="UP000663828">
    <property type="component" value="Unassembled WGS sequence"/>
</dbReference>
<keyword evidence="3" id="KW-1185">Reference proteome</keyword>
<accession>A0A816FJR6</accession>
<name>A0A816FJR6_ADIRI</name>
<comment type="caution">
    <text evidence="2">The sequence shown here is derived from an EMBL/GenBank/DDBJ whole genome shotgun (WGS) entry which is preliminary data.</text>
</comment>
<evidence type="ECO:0000313" key="3">
    <source>
        <dbReference type="Proteomes" id="UP000663828"/>
    </source>
</evidence>